<feature type="region of interest" description="Disordered" evidence="1">
    <location>
        <begin position="25"/>
        <end position="138"/>
    </location>
</feature>
<proteinExistence type="predicted"/>
<feature type="compositionally biased region" description="Polar residues" evidence="1">
    <location>
        <begin position="1"/>
        <end position="13"/>
    </location>
</feature>
<gene>
    <name evidence="2" type="ORF">NCGR_LOCUS8666</name>
</gene>
<evidence type="ECO:0000313" key="3">
    <source>
        <dbReference type="Proteomes" id="UP000604825"/>
    </source>
</evidence>
<dbReference type="Proteomes" id="UP000604825">
    <property type="component" value="Unassembled WGS sequence"/>
</dbReference>
<dbReference type="EMBL" id="CAJGYO010000002">
    <property type="protein sequence ID" value="CAD6212946.1"/>
    <property type="molecule type" value="Genomic_DNA"/>
</dbReference>
<dbReference type="PANTHER" id="PTHR36756:SF1">
    <property type="entry name" value="EXPRESSED PROTEIN"/>
    <property type="match status" value="1"/>
</dbReference>
<feature type="compositionally biased region" description="Basic and acidic residues" evidence="1">
    <location>
        <begin position="91"/>
        <end position="106"/>
    </location>
</feature>
<feature type="region of interest" description="Disordered" evidence="1">
    <location>
        <begin position="281"/>
        <end position="336"/>
    </location>
</feature>
<dbReference type="AlphaFoldDB" id="A0A811MZ54"/>
<feature type="compositionally biased region" description="Basic and acidic residues" evidence="1">
    <location>
        <begin position="281"/>
        <end position="300"/>
    </location>
</feature>
<comment type="caution">
    <text evidence="2">The sequence shown here is derived from an EMBL/GenBank/DDBJ whole genome shotgun (WGS) entry which is preliminary data.</text>
</comment>
<reference evidence="2" key="1">
    <citation type="submission" date="2020-10" db="EMBL/GenBank/DDBJ databases">
        <authorList>
            <person name="Han B."/>
            <person name="Lu T."/>
            <person name="Zhao Q."/>
            <person name="Huang X."/>
            <person name="Zhao Y."/>
        </authorList>
    </citation>
    <scope>NUCLEOTIDE SEQUENCE</scope>
</reference>
<accession>A0A811MZ54</accession>
<feature type="compositionally biased region" description="Basic residues" evidence="1">
    <location>
        <begin position="54"/>
        <end position="63"/>
    </location>
</feature>
<sequence length="343" mass="38278">MAESCTVSNSGNKRSLPAWMLKATSGNQVAKTEDQNKQALESDEQIGALNQSKPIKRNNRRPLKSLDSEAAGELGALRRCEGREKARRKSKDAVKDEVEENVEVKSKNVRKASGRAAPKNSRKRKLDNVESEPSSPVSIDDDIELTVEDLVSIAEEFVNADKQKQCELETVKATRQKEHLLCPTISTEADTGQSVVNDRSVKGLMQCTTVTRNIRAIEYTEDENTTHQEVECPSSIKTTEDVAQDMINLLFGHLLSKPAGNTKKSDPVESMTRTINQVPEEKGWHSKVPRQEESVKKSEPVESMTTTINHVPEKKDWRSELPKLGEPVTKKKSSLRDKVALFM</sequence>
<feature type="compositionally biased region" description="Basic and acidic residues" evidence="1">
    <location>
        <begin position="311"/>
        <end position="323"/>
    </location>
</feature>
<keyword evidence="3" id="KW-1185">Reference proteome</keyword>
<dbReference type="OrthoDB" id="1938010at2759"/>
<protein>
    <submittedName>
        <fullName evidence="2">Uncharacterized protein</fullName>
    </submittedName>
</protein>
<name>A0A811MZ54_9POAL</name>
<evidence type="ECO:0000256" key="1">
    <source>
        <dbReference type="SAM" id="MobiDB-lite"/>
    </source>
</evidence>
<organism evidence="2 3">
    <name type="scientific">Miscanthus lutarioriparius</name>
    <dbReference type="NCBI Taxonomy" id="422564"/>
    <lineage>
        <taxon>Eukaryota</taxon>
        <taxon>Viridiplantae</taxon>
        <taxon>Streptophyta</taxon>
        <taxon>Embryophyta</taxon>
        <taxon>Tracheophyta</taxon>
        <taxon>Spermatophyta</taxon>
        <taxon>Magnoliopsida</taxon>
        <taxon>Liliopsida</taxon>
        <taxon>Poales</taxon>
        <taxon>Poaceae</taxon>
        <taxon>PACMAD clade</taxon>
        <taxon>Panicoideae</taxon>
        <taxon>Andropogonodae</taxon>
        <taxon>Andropogoneae</taxon>
        <taxon>Saccharinae</taxon>
        <taxon>Miscanthus</taxon>
    </lineage>
</organism>
<feature type="region of interest" description="Disordered" evidence="1">
    <location>
        <begin position="1"/>
        <end position="20"/>
    </location>
</feature>
<dbReference type="PANTHER" id="PTHR36756">
    <property type="entry name" value="EXPRESSED PROTEIN"/>
    <property type="match status" value="1"/>
</dbReference>
<evidence type="ECO:0000313" key="2">
    <source>
        <dbReference type="EMBL" id="CAD6212946.1"/>
    </source>
</evidence>